<keyword evidence="3 5" id="KW-1133">Transmembrane helix</keyword>
<dbReference type="KEGG" id="arca:HC352_04725"/>
<organism evidence="6 7">
    <name type="scientific">Arcanobacterium buesumense</name>
    <dbReference type="NCBI Taxonomy" id="2722751"/>
    <lineage>
        <taxon>Bacteria</taxon>
        <taxon>Bacillati</taxon>
        <taxon>Actinomycetota</taxon>
        <taxon>Actinomycetes</taxon>
        <taxon>Actinomycetales</taxon>
        <taxon>Actinomycetaceae</taxon>
        <taxon>Arcanobacterium</taxon>
    </lineage>
</organism>
<dbReference type="PANTHER" id="PTHR31851">
    <property type="entry name" value="FE(2+)/MN(2+) TRANSPORTER PCL1"/>
    <property type="match status" value="1"/>
</dbReference>
<dbReference type="Proteomes" id="UP000502298">
    <property type="component" value="Chromosome"/>
</dbReference>
<accession>A0A6H2EKV9</accession>
<dbReference type="CDD" id="cd02432">
    <property type="entry name" value="Nodulin-21_like_1"/>
    <property type="match status" value="1"/>
</dbReference>
<dbReference type="RefSeq" id="WP_168917813.1">
    <property type="nucleotide sequence ID" value="NZ_CP050804.1"/>
</dbReference>
<proteinExistence type="predicted"/>
<dbReference type="AlphaFoldDB" id="A0A6H2EKV9"/>
<feature type="transmembrane region" description="Helical" evidence="5">
    <location>
        <begin position="173"/>
        <end position="194"/>
    </location>
</feature>
<dbReference type="Pfam" id="PF01988">
    <property type="entry name" value="VIT1"/>
    <property type="match status" value="1"/>
</dbReference>
<dbReference type="GO" id="GO:0012505">
    <property type="term" value="C:endomembrane system"/>
    <property type="evidence" value="ECO:0007669"/>
    <property type="project" value="UniProtKB-SubCell"/>
</dbReference>
<gene>
    <name evidence="6" type="ORF">HC352_04725</name>
</gene>
<sequence length="255" mass="26917">MTLTFDHESCTCDIKMSAPENFNFSAATEEESTVLGSRLNWLRAGVLGANDGIVSTAGIVMGVSGAAVDNHALFAAGIAGMVAGALSMAAGEYVSVSTQRDTEEAAVAKQQQFFTSNPYAAQRRLASLIAGRGISKPLAWKMSEELTKKDPVHALTQYEYGIDADELTNPWHAAWASMIAFVLGALIPFVAMIFSPATWAIPLTVLSVSIALAATGAVSAWLGSAPIWPATIRNIVWGNLAMWGTYAIGFLVASI</sequence>
<evidence type="ECO:0000256" key="4">
    <source>
        <dbReference type="ARBA" id="ARBA00023136"/>
    </source>
</evidence>
<evidence type="ECO:0000256" key="3">
    <source>
        <dbReference type="ARBA" id="ARBA00022989"/>
    </source>
</evidence>
<reference evidence="6 7" key="1">
    <citation type="submission" date="2020-03" db="EMBL/GenBank/DDBJ databases">
        <title>Complete genome of Arcanobacterium buesumensis sp. nov. strain 2701.</title>
        <authorList>
            <person name="Borowiak M."/>
            <person name="Alssahen M."/>
            <person name="Laemmler C."/>
            <person name="Malorny B."/>
            <person name="Hassan A."/>
            <person name="Prenger-Berninghoff E."/>
            <person name="Ploetz M."/>
            <person name="Abdulmawjood A."/>
        </authorList>
    </citation>
    <scope>NUCLEOTIDE SEQUENCE [LARGE SCALE GENOMIC DNA]</scope>
    <source>
        <strain evidence="6 7">2701</strain>
    </source>
</reference>
<comment type="subcellular location">
    <subcellularLocation>
        <location evidence="1">Endomembrane system</location>
        <topology evidence="1">Multi-pass membrane protein</topology>
    </subcellularLocation>
</comment>
<evidence type="ECO:0000313" key="7">
    <source>
        <dbReference type="Proteomes" id="UP000502298"/>
    </source>
</evidence>
<name>A0A6H2EKV9_9ACTO</name>
<evidence type="ECO:0000256" key="1">
    <source>
        <dbReference type="ARBA" id="ARBA00004127"/>
    </source>
</evidence>
<dbReference type="GO" id="GO:0005384">
    <property type="term" value="F:manganese ion transmembrane transporter activity"/>
    <property type="evidence" value="ECO:0007669"/>
    <property type="project" value="InterPro"/>
</dbReference>
<feature type="transmembrane region" description="Helical" evidence="5">
    <location>
        <begin position="235"/>
        <end position="253"/>
    </location>
</feature>
<dbReference type="GO" id="GO:0030026">
    <property type="term" value="P:intracellular manganese ion homeostasis"/>
    <property type="evidence" value="ECO:0007669"/>
    <property type="project" value="InterPro"/>
</dbReference>
<keyword evidence="2 5" id="KW-0812">Transmembrane</keyword>
<evidence type="ECO:0000313" key="6">
    <source>
        <dbReference type="EMBL" id="QJC21874.1"/>
    </source>
</evidence>
<protein>
    <submittedName>
        <fullName evidence="6">VIT family protein</fullName>
    </submittedName>
</protein>
<keyword evidence="4 5" id="KW-0472">Membrane</keyword>
<feature type="transmembrane region" description="Helical" evidence="5">
    <location>
        <begin position="201"/>
        <end position="223"/>
    </location>
</feature>
<dbReference type="EMBL" id="CP050804">
    <property type="protein sequence ID" value="QJC21874.1"/>
    <property type="molecule type" value="Genomic_DNA"/>
</dbReference>
<dbReference type="InterPro" id="IPR008217">
    <property type="entry name" value="Ccc1_fam"/>
</dbReference>
<evidence type="ECO:0000256" key="5">
    <source>
        <dbReference type="SAM" id="Phobius"/>
    </source>
</evidence>
<keyword evidence="7" id="KW-1185">Reference proteome</keyword>
<evidence type="ECO:0000256" key="2">
    <source>
        <dbReference type="ARBA" id="ARBA00022692"/>
    </source>
</evidence>